<organism evidence="1 2">
    <name type="scientific">Actinocrinis puniceicyclus</name>
    <dbReference type="NCBI Taxonomy" id="977794"/>
    <lineage>
        <taxon>Bacteria</taxon>
        <taxon>Bacillati</taxon>
        <taxon>Actinomycetota</taxon>
        <taxon>Actinomycetes</taxon>
        <taxon>Catenulisporales</taxon>
        <taxon>Actinospicaceae</taxon>
        <taxon>Actinocrinis</taxon>
    </lineage>
</organism>
<sequence length="61" mass="6895">MNLTETYLDLRDALAPLGVEVGRDALALWQDRELHDREAFPADALRSLHELAARLLKETPP</sequence>
<dbReference type="RefSeq" id="WP_211471928.1">
    <property type="nucleotide sequence ID" value="NZ_JAGSXH010000174.1"/>
</dbReference>
<proteinExistence type="predicted"/>
<dbReference type="Proteomes" id="UP000677913">
    <property type="component" value="Unassembled WGS sequence"/>
</dbReference>
<evidence type="ECO:0000313" key="2">
    <source>
        <dbReference type="Proteomes" id="UP000677913"/>
    </source>
</evidence>
<comment type="caution">
    <text evidence="1">The sequence shown here is derived from an EMBL/GenBank/DDBJ whole genome shotgun (WGS) entry which is preliminary data.</text>
</comment>
<dbReference type="EMBL" id="JAGSXH010000174">
    <property type="protein sequence ID" value="MBS2966647.1"/>
    <property type="molecule type" value="Genomic_DNA"/>
</dbReference>
<gene>
    <name evidence="1" type="ORF">KGA66_26660</name>
</gene>
<dbReference type="AlphaFoldDB" id="A0A8J7WVG8"/>
<keyword evidence="2" id="KW-1185">Reference proteome</keyword>
<protein>
    <submittedName>
        <fullName evidence="1">Uncharacterized protein</fullName>
    </submittedName>
</protein>
<evidence type="ECO:0000313" key="1">
    <source>
        <dbReference type="EMBL" id="MBS2966647.1"/>
    </source>
</evidence>
<name>A0A8J7WVG8_9ACTN</name>
<reference evidence="1" key="1">
    <citation type="submission" date="2021-04" db="EMBL/GenBank/DDBJ databases">
        <title>Genome based classification of Actinospica acidithermotolerans sp. nov., an actinobacterium isolated from an Indonesian hot spring.</title>
        <authorList>
            <person name="Kusuma A.B."/>
            <person name="Putra K.E."/>
            <person name="Nafisah S."/>
            <person name="Loh J."/>
            <person name="Nouioui I."/>
            <person name="Goodfellow M."/>
        </authorList>
    </citation>
    <scope>NUCLEOTIDE SEQUENCE</scope>
    <source>
        <strain evidence="1">DSM 45618</strain>
    </source>
</reference>
<accession>A0A8J7WVG8</accession>